<feature type="chain" id="PRO_5022749738" evidence="1">
    <location>
        <begin position="25"/>
        <end position="199"/>
    </location>
</feature>
<dbReference type="Proteomes" id="UP000316213">
    <property type="component" value="Unassembled WGS sequence"/>
</dbReference>
<evidence type="ECO:0000313" key="3">
    <source>
        <dbReference type="Proteomes" id="UP000316213"/>
    </source>
</evidence>
<accession>A0A5C5YVE9</accession>
<keyword evidence="3" id="KW-1185">Reference proteome</keyword>
<gene>
    <name evidence="2" type="ORF">Pla100_62950</name>
</gene>
<feature type="signal peptide" evidence="1">
    <location>
        <begin position="1"/>
        <end position="24"/>
    </location>
</feature>
<reference evidence="2 3" key="1">
    <citation type="submission" date="2019-02" db="EMBL/GenBank/DDBJ databases">
        <title>Deep-cultivation of Planctomycetes and their phenomic and genomic characterization uncovers novel biology.</title>
        <authorList>
            <person name="Wiegand S."/>
            <person name="Jogler M."/>
            <person name="Boedeker C."/>
            <person name="Pinto D."/>
            <person name="Vollmers J."/>
            <person name="Rivas-Marin E."/>
            <person name="Kohn T."/>
            <person name="Peeters S.H."/>
            <person name="Heuer A."/>
            <person name="Rast P."/>
            <person name="Oberbeckmann S."/>
            <person name="Bunk B."/>
            <person name="Jeske O."/>
            <person name="Meyerdierks A."/>
            <person name="Storesund J.E."/>
            <person name="Kallscheuer N."/>
            <person name="Luecker S."/>
            <person name="Lage O.M."/>
            <person name="Pohl T."/>
            <person name="Merkel B.J."/>
            <person name="Hornburger P."/>
            <person name="Mueller R.-W."/>
            <person name="Bruemmer F."/>
            <person name="Labrenz M."/>
            <person name="Spormann A.M."/>
            <person name="Op Den Camp H."/>
            <person name="Overmann J."/>
            <person name="Amann R."/>
            <person name="Jetten M.S.M."/>
            <person name="Mascher T."/>
            <person name="Medema M.H."/>
            <person name="Devos D.P."/>
            <person name="Kaster A.-K."/>
            <person name="Ovreas L."/>
            <person name="Rohde M."/>
            <person name="Galperin M.Y."/>
            <person name="Jogler C."/>
        </authorList>
    </citation>
    <scope>NUCLEOTIDE SEQUENCE [LARGE SCALE GENOMIC DNA]</scope>
    <source>
        <strain evidence="2 3">Pla100</strain>
    </source>
</reference>
<dbReference type="EMBL" id="SJPM01000052">
    <property type="protein sequence ID" value="TWT78603.1"/>
    <property type="molecule type" value="Genomic_DNA"/>
</dbReference>
<protein>
    <submittedName>
        <fullName evidence="2">Uncharacterized protein</fullName>
    </submittedName>
</protein>
<name>A0A5C5YVE9_9BACT</name>
<comment type="caution">
    <text evidence="2">The sequence shown here is derived from an EMBL/GenBank/DDBJ whole genome shotgun (WGS) entry which is preliminary data.</text>
</comment>
<sequence length="199" mass="21538" precursor="true">MPNTPLGTSLLFILFAMVAPISIADQPKQTTEENAITIRIAGVGIGSTMDEFLSRLPMAVPGSGPNATPMRDDHFVVINNGKNQVPTAYFRFLKNAVLSIEIHYPAMAVTEIAASTPLLDQFVKRFGNPEKQWRNDNLDGGVDIYTWASDKLFVSLALHDDGTAKLYTAGTDHPKLYPPQEPKTTALGIDPVGAAKIDG</sequence>
<evidence type="ECO:0000256" key="1">
    <source>
        <dbReference type="SAM" id="SignalP"/>
    </source>
</evidence>
<dbReference type="AlphaFoldDB" id="A0A5C5YVE9"/>
<proteinExistence type="predicted"/>
<dbReference type="RefSeq" id="WP_146583058.1">
    <property type="nucleotide sequence ID" value="NZ_SJPM01000052.1"/>
</dbReference>
<keyword evidence="1" id="KW-0732">Signal</keyword>
<evidence type="ECO:0000313" key="2">
    <source>
        <dbReference type="EMBL" id="TWT78603.1"/>
    </source>
</evidence>
<organism evidence="2 3">
    <name type="scientific">Neorhodopirellula pilleata</name>
    <dbReference type="NCBI Taxonomy" id="2714738"/>
    <lineage>
        <taxon>Bacteria</taxon>
        <taxon>Pseudomonadati</taxon>
        <taxon>Planctomycetota</taxon>
        <taxon>Planctomycetia</taxon>
        <taxon>Pirellulales</taxon>
        <taxon>Pirellulaceae</taxon>
        <taxon>Neorhodopirellula</taxon>
    </lineage>
</organism>